<evidence type="ECO:0000313" key="1">
    <source>
        <dbReference type="EMBL" id="SHJ94174.1"/>
    </source>
</evidence>
<keyword evidence="2" id="KW-1185">Reference proteome</keyword>
<protein>
    <recommendedName>
        <fullName evidence="3">HEAT repeat domain-containing protein</fullName>
    </recommendedName>
</protein>
<reference evidence="1 2" key="1">
    <citation type="submission" date="2016-11" db="EMBL/GenBank/DDBJ databases">
        <authorList>
            <person name="Jaros S."/>
            <person name="Januszkiewicz K."/>
            <person name="Wedrychowicz H."/>
        </authorList>
    </citation>
    <scope>NUCLEOTIDE SEQUENCE [LARGE SCALE GENOMIC DNA]</scope>
    <source>
        <strain evidence="1 2">CGMCC 4.5723</strain>
    </source>
</reference>
<evidence type="ECO:0008006" key="3">
    <source>
        <dbReference type="Google" id="ProtNLM"/>
    </source>
</evidence>
<dbReference type="STRING" id="758803.SAMN05421803_111190"/>
<sequence length="659" mass="69253">MTEHIPGLDEVPWGDLEDVHGSAADVPELLATAFTGEEAKARSAVDELNVNVYHQGGLICSAAPALLPFLLRLAADRTRPVSVRFDALELVADLGSSGFHAAPRFVDPGWGAAWRAAVPEAADLVDDPEAAVRVAAAAVLSWERERGREMLAVLRRRWEAEPDEVTRLGLLRAAAAVVGRHPDGAALVKAAEGDVRWLLDLRDHGDTDTRMTVGFRDPLLLPGDPVGLAVAAVEEAGPRPAWLRSLYGDRFDAERAMSGALVHRVAVTLADRPGDRADLAGRLAGSPHAGARLGAVEVIAGLVGEFRGAEEEWADTVGPMLEEPWSKRRTRAVQILSVAGRAARRWADPLAARAAATRDPEERSAALFGLARLRDPRTVPLLAERAGEPCFGLPAAASHGAGWLFSPAVPDVLGPLAHEAGALVPALEAMLRGRRDSVLPALATAGEWGPAAAPLADGVAALLEDSEHPARELAVLAGIGPAAARHAPLVRRFAEAGDDGSAALAFWRITGDAEAALELARQAGPRRWNAYWTLLAELGASAAPLLDAVRGEAERGNPLAALALWRTTGDAEAVLRSLLDGADAPLGGGVHSWAGPVAVRAVREMGGAAAPALPRLRELRDARRRPGAGRTGSGSGWRDVARDRELLALLDTALARIGG</sequence>
<dbReference type="AlphaFoldDB" id="A0A1M6NEX8"/>
<dbReference type="InterPro" id="IPR016024">
    <property type="entry name" value="ARM-type_fold"/>
</dbReference>
<dbReference type="SUPFAM" id="SSF48371">
    <property type="entry name" value="ARM repeat"/>
    <property type="match status" value="2"/>
</dbReference>
<dbReference type="Proteomes" id="UP000184452">
    <property type="component" value="Unassembled WGS sequence"/>
</dbReference>
<name>A0A1M6NEX8_9ACTN</name>
<proteinExistence type="predicted"/>
<evidence type="ECO:0000313" key="2">
    <source>
        <dbReference type="Proteomes" id="UP000184452"/>
    </source>
</evidence>
<organism evidence="1 2">
    <name type="scientific">Nocardiopsis flavescens</name>
    <dbReference type="NCBI Taxonomy" id="758803"/>
    <lineage>
        <taxon>Bacteria</taxon>
        <taxon>Bacillati</taxon>
        <taxon>Actinomycetota</taxon>
        <taxon>Actinomycetes</taxon>
        <taxon>Streptosporangiales</taxon>
        <taxon>Nocardiopsidaceae</taxon>
        <taxon>Nocardiopsis</taxon>
    </lineage>
</organism>
<dbReference type="RefSeq" id="WP_073380682.1">
    <property type="nucleotide sequence ID" value="NZ_FQZK01000011.1"/>
</dbReference>
<dbReference type="OrthoDB" id="4104970at2"/>
<dbReference type="EMBL" id="FQZK01000011">
    <property type="protein sequence ID" value="SHJ94174.1"/>
    <property type="molecule type" value="Genomic_DNA"/>
</dbReference>
<gene>
    <name evidence="1" type="ORF">SAMN05421803_111190</name>
</gene>
<accession>A0A1M6NEX8</accession>